<dbReference type="SUPFAM" id="SSF53098">
    <property type="entry name" value="Ribonuclease H-like"/>
    <property type="match status" value="1"/>
</dbReference>
<dbReference type="Gene3D" id="1.10.340.70">
    <property type="match status" value="1"/>
</dbReference>
<name>A0A0C3E516_9AGAM</name>
<evidence type="ECO:0000256" key="5">
    <source>
        <dbReference type="ARBA" id="ARBA00022842"/>
    </source>
</evidence>
<sequence length="485" mass="55259">VDVEQLHKDILAALPTNSVAQSHLSDTSDPRWSKDSTRLLRLDDRIYVPDTNDLHLRVLCYKHDHPLHFGQNHTLELVRCEYTWPSVRTFIKDYVSSCTSCGRAKAPRHRPYGLLKQFPIPARPWHSISMDFIEQLPSSDGFTSILIVVDHLSKQGIFIPTHNTITSPELAKLFVAHVFSKHGVPSHVTSNRGSEFVSHFFHSLGKALGMTLHFTSGYHLEGDGQTERTNQTLEQYLRIYCNYQQDNWAKLLPLAEFSFNNSPSATTGVSPFFANKGYHPDLTVNSEIGLSSTQAQEYTSNLSELHDFLHSEMALVQKHYQGPTDARRSTPPPDFKIGDEVYVKAKYFQSMRPSKKLSDKNLGPLTIIMQPSSHSFMLRLPDTMKSMHLIFHISQLELSHPSTIPNRVQPPPPPIEVDGEVEYKVEEILDSKIDRRRRHCQLLYLVHWAGYTGTDEETLWLLAMELDHASELVVGYHTKYPNKPG</sequence>
<dbReference type="GO" id="GO:0015074">
    <property type="term" value="P:DNA integration"/>
    <property type="evidence" value="ECO:0007669"/>
    <property type="project" value="UniProtKB-KW"/>
</dbReference>
<evidence type="ECO:0000259" key="12">
    <source>
        <dbReference type="PROSITE" id="PS50013"/>
    </source>
</evidence>
<dbReference type="Pfam" id="PF24626">
    <property type="entry name" value="SH3_Tf2-1"/>
    <property type="match status" value="1"/>
</dbReference>
<dbReference type="Gene3D" id="3.30.420.10">
    <property type="entry name" value="Ribonuclease H-like superfamily/Ribonuclease H"/>
    <property type="match status" value="1"/>
</dbReference>
<evidence type="ECO:0000313" key="14">
    <source>
        <dbReference type="EMBL" id="KIM63086.1"/>
    </source>
</evidence>
<reference evidence="15" key="2">
    <citation type="submission" date="2015-01" db="EMBL/GenBank/DDBJ databases">
        <title>Evolutionary Origins and Diversification of the Mycorrhizal Mutualists.</title>
        <authorList>
            <consortium name="DOE Joint Genome Institute"/>
            <consortium name="Mycorrhizal Genomics Consortium"/>
            <person name="Kohler A."/>
            <person name="Kuo A."/>
            <person name="Nagy L.G."/>
            <person name="Floudas D."/>
            <person name="Copeland A."/>
            <person name="Barry K.W."/>
            <person name="Cichocki N."/>
            <person name="Veneault-Fourrey C."/>
            <person name="LaButti K."/>
            <person name="Lindquist E.A."/>
            <person name="Lipzen A."/>
            <person name="Lundell T."/>
            <person name="Morin E."/>
            <person name="Murat C."/>
            <person name="Riley R."/>
            <person name="Ohm R."/>
            <person name="Sun H."/>
            <person name="Tunlid A."/>
            <person name="Henrissat B."/>
            <person name="Grigoriev I.V."/>
            <person name="Hibbett D.S."/>
            <person name="Martin F."/>
        </authorList>
    </citation>
    <scope>NUCLEOTIDE SEQUENCE [LARGE SCALE GENOMIC DNA]</scope>
    <source>
        <strain evidence="15">Foug A</strain>
    </source>
</reference>
<dbReference type="GO" id="GO:0006310">
    <property type="term" value="P:DNA recombination"/>
    <property type="evidence" value="ECO:0007669"/>
    <property type="project" value="UniProtKB-KW"/>
</dbReference>
<evidence type="ECO:0000256" key="11">
    <source>
        <dbReference type="ARBA" id="ARBA00023172"/>
    </source>
</evidence>
<keyword evidence="9" id="KW-0239">DNA-directed DNA polymerase</keyword>
<accession>A0A0C3E516</accession>
<dbReference type="GO" id="GO:0004190">
    <property type="term" value="F:aspartic-type endopeptidase activity"/>
    <property type="evidence" value="ECO:0007669"/>
    <property type="project" value="UniProtKB-KW"/>
</dbReference>
<keyword evidence="9" id="KW-0808">Transferase</keyword>
<feature type="domain" description="Integrase catalytic" evidence="13">
    <location>
        <begin position="120"/>
        <end position="279"/>
    </location>
</feature>
<dbReference type="InParanoid" id="A0A0C3E516"/>
<evidence type="ECO:0000256" key="2">
    <source>
        <dbReference type="ARBA" id="ARBA00022723"/>
    </source>
</evidence>
<evidence type="ECO:0000259" key="13">
    <source>
        <dbReference type="PROSITE" id="PS50994"/>
    </source>
</evidence>
<proteinExistence type="predicted"/>
<dbReference type="Proteomes" id="UP000053989">
    <property type="component" value="Unassembled WGS sequence"/>
</dbReference>
<dbReference type="GO" id="GO:0003887">
    <property type="term" value="F:DNA-directed DNA polymerase activity"/>
    <property type="evidence" value="ECO:0007669"/>
    <property type="project" value="UniProtKB-KW"/>
</dbReference>
<dbReference type="InterPro" id="IPR050951">
    <property type="entry name" value="Retrovirus_Pol_polyprotein"/>
</dbReference>
<evidence type="ECO:0000256" key="4">
    <source>
        <dbReference type="ARBA" id="ARBA00022801"/>
    </source>
</evidence>
<feature type="domain" description="Chromo" evidence="12">
    <location>
        <begin position="423"/>
        <end position="485"/>
    </location>
</feature>
<dbReference type="GO" id="GO:0006338">
    <property type="term" value="P:chromatin remodeling"/>
    <property type="evidence" value="ECO:0007669"/>
    <property type="project" value="UniProtKB-ARBA"/>
</dbReference>
<dbReference type="HOGENOM" id="CLU_000384_6_12_1"/>
<dbReference type="PANTHER" id="PTHR37984:SF5">
    <property type="entry name" value="PROTEIN NYNRIN-LIKE"/>
    <property type="match status" value="1"/>
</dbReference>
<dbReference type="PROSITE" id="PS50994">
    <property type="entry name" value="INTEGRASE"/>
    <property type="match status" value="1"/>
</dbReference>
<keyword evidence="7" id="KW-0229">DNA integration</keyword>
<keyword evidence="5" id="KW-0460">Magnesium</keyword>
<keyword evidence="3" id="KW-0064">Aspartyl protease</keyword>
<dbReference type="PANTHER" id="PTHR37984">
    <property type="entry name" value="PROTEIN CBG26694"/>
    <property type="match status" value="1"/>
</dbReference>
<feature type="non-terminal residue" evidence="14">
    <location>
        <position position="485"/>
    </location>
</feature>
<evidence type="ECO:0000313" key="15">
    <source>
        <dbReference type="Proteomes" id="UP000053989"/>
    </source>
</evidence>
<dbReference type="InterPro" id="IPR012337">
    <property type="entry name" value="RNaseH-like_sf"/>
</dbReference>
<dbReference type="InterPro" id="IPR041588">
    <property type="entry name" value="Integrase_H2C2"/>
</dbReference>
<keyword evidence="6" id="KW-0694">RNA-binding</keyword>
<evidence type="ECO:0000256" key="6">
    <source>
        <dbReference type="ARBA" id="ARBA00022884"/>
    </source>
</evidence>
<dbReference type="InterPro" id="IPR001584">
    <property type="entry name" value="Integrase_cat-core"/>
</dbReference>
<dbReference type="SUPFAM" id="SSF54160">
    <property type="entry name" value="Chromo domain-like"/>
    <property type="match status" value="1"/>
</dbReference>
<evidence type="ECO:0000256" key="8">
    <source>
        <dbReference type="ARBA" id="ARBA00022918"/>
    </source>
</evidence>
<keyword evidence="9" id="KW-0548">Nucleotidyltransferase</keyword>
<organism evidence="14 15">
    <name type="scientific">Scleroderma citrinum Foug A</name>
    <dbReference type="NCBI Taxonomy" id="1036808"/>
    <lineage>
        <taxon>Eukaryota</taxon>
        <taxon>Fungi</taxon>
        <taxon>Dikarya</taxon>
        <taxon>Basidiomycota</taxon>
        <taxon>Agaricomycotina</taxon>
        <taxon>Agaricomycetes</taxon>
        <taxon>Agaricomycetidae</taxon>
        <taxon>Boletales</taxon>
        <taxon>Sclerodermatineae</taxon>
        <taxon>Sclerodermataceae</taxon>
        <taxon>Scleroderma</taxon>
    </lineage>
</organism>
<dbReference type="Gene3D" id="2.40.50.40">
    <property type="match status" value="1"/>
</dbReference>
<feature type="non-terminal residue" evidence="14">
    <location>
        <position position="1"/>
    </location>
</feature>
<dbReference type="GO" id="GO:0003723">
    <property type="term" value="F:RNA binding"/>
    <property type="evidence" value="ECO:0007669"/>
    <property type="project" value="UniProtKB-KW"/>
</dbReference>
<dbReference type="InterPro" id="IPR000953">
    <property type="entry name" value="Chromo/chromo_shadow_dom"/>
</dbReference>
<dbReference type="EMBL" id="KN822037">
    <property type="protein sequence ID" value="KIM63086.1"/>
    <property type="molecule type" value="Genomic_DNA"/>
</dbReference>
<dbReference type="OrthoDB" id="3245145at2759"/>
<gene>
    <name evidence="14" type="ORF">SCLCIDRAFT_59137</name>
</gene>
<keyword evidence="10" id="KW-0238">DNA-binding</keyword>
<protein>
    <recommendedName>
        <fullName evidence="16">Integrase catalytic domain-containing protein</fullName>
    </recommendedName>
</protein>
<dbReference type="Pfam" id="PF17921">
    <property type="entry name" value="Integrase_H2C2"/>
    <property type="match status" value="1"/>
</dbReference>
<evidence type="ECO:0000256" key="1">
    <source>
        <dbReference type="ARBA" id="ARBA00022670"/>
    </source>
</evidence>
<dbReference type="GO" id="GO:0006508">
    <property type="term" value="P:proteolysis"/>
    <property type="evidence" value="ECO:0007669"/>
    <property type="project" value="UniProtKB-KW"/>
</dbReference>
<dbReference type="GO" id="GO:0003964">
    <property type="term" value="F:RNA-directed DNA polymerase activity"/>
    <property type="evidence" value="ECO:0007669"/>
    <property type="project" value="UniProtKB-KW"/>
</dbReference>
<evidence type="ECO:0000256" key="7">
    <source>
        <dbReference type="ARBA" id="ARBA00022908"/>
    </source>
</evidence>
<dbReference type="GO" id="GO:0003677">
    <property type="term" value="F:DNA binding"/>
    <property type="evidence" value="ECO:0007669"/>
    <property type="project" value="UniProtKB-KW"/>
</dbReference>
<evidence type="ECO:0008006" key="16">
    <source>
        <dbReference type="Google" id="ProtNLM"/>
    </source>
</evidence>
<evidence type="ECO:0000256" key="10">
    <source>
        <dbReference type="ARBA" id="ARBA00023125"/>
    </source>
</evidence>
<keyword evidence="2" id="KW-0479">Metal-binding</keyword>
<dbReference type="InterPro" id="IPR056924">
    <property type="entry name" value="SH3_Tf2-1"/>
</dbReference>
<dbReference type="InterPro" id="IPR016197">
    <property type="entry name" value="Chromo-like_dom_sf"/>
</dbReference>
<dbReference type="STRING" id="1036808.A0A0C3E516"/>
<reference evidence="14 15" key="1">
    <citation type="submission" date="2014-04" db="EMBL/GenBank/DDBJ databases">
        <authorList>
            <consortium name="DOE Joint Genome Institute"/>
            <person name="Kuo A."/>
            <person name="Kohler A."/>
            <person name="Nagy L.G."/>
            <person name="Floudas D."/>
            <person name="Copeland A."/>
            <person name="Barry K.W."/>
            <person name="Cichocki N."/>
            <person name="Veneault-Fourrey C."/>
            <person name="LaButti K."/>
            <person name="Lindquist E.A."/>
            <person name="Lipzen A."/>
            <person name="Lundell T."/>
            <person name="Morin E."/>
            <person name="Murat C."/>
            <person name="Sun H."/>
            <person name="Tunlid A."/>
            <person name="Henrissat B."/>
            <person name="Grigoriev I.V."/>
            <person name="Hibbett D.S."/>
            <person name="Martin F."/>
            <person name="Nordberg H.P."/>
            <person name="Cantor M.N."/>
            <person name="Hua S.X."/>
        </authorList>
    </citation>
    <scope>NUCLEOTIDE SEQUENCE [LARGE SCALE GENOMIC DNA]</scope>
    <source>
        <strain evidence="14 15">Foug A</strain>
    </source>
</reference>
<keyword evidence="15" id="KW-1185">Reference proteome</keyword>
<dbReference type="PROSITE" id="PS50013">
    <property type="entry name" value="CHROMO_2"/>
    <property type="match status" value="1"/>
</dbReference>
<dbReference type="GO" id="GO:0046872">
    <property type="term" value="F:metal ion binding"/>
    <property type="evidence" value="ECO:0007669"/>
    <property type="project" value="UniProtKB-KW"/>
</dbReference>
<evidence type="ECO:0000256" key="3">
    <source>
        <dbReference type="ARBA" id="ARBA00022750"/>
    </source>
</evidence>
<dbReference type="GO" id="GO:0005634">
    <property type="term" value="C:nucleus"/>
    <property type="evidence" value="ECO:0007669"/>
    <property type="project" value="UniProtKB-ARBA"/>
</dbReference>
<keyword evidence="8" id="KW-0695">RNA-directed DNA polymerase</keyword>
<keyword evidence="4" id="KW-0378">Hydrolase</keyword>
<keyword evidence="11" id="KW-0233">DNA recombination</keyword>
<dbReference type="InterPro" id="IPR036397">
    <property type="entry name" value="RNaseH_sf"/>
</dbReference>
<dbReference type="FunFam" id="3.30.420.10:FF:000032">
    <property type="entry name" value="Retrovirus-related Pol polyprotein from transposon 297-like Protein"/>
    <property type="match status" value="1"/>
</dbReference>
<keyword evidence="1" id="KW-0645">Protease</keyword>
<dbReference type="AlphaFoldDB" id="A0A0C3E516"/>
<evidence type="ECO:0000256" key="9">
    <source>
        <dbReference type="ARBA" id="ARBA00022932"/>
    </source>
</evidence>